<dbReference type="GO" id="GO:0016491">
    <property type="term" value="F:oxidoreductase activity"/>
    <property type="evidence" value="ECO:0007669"/>
    <property type="project" value="InterPro"/>
</dbReference>
<dbReference type="InterPro" id="IPR050553">
    <property type="entry name" value="Thioredoxin_ResA/DsbE_sf"/>
</dbReference>
<sequence length="470" mass="54403">MKIALAFLISTGVLLFTASFAQTRPDNAPIRYLNNFYKYTSTELNADSALFYLRKIESNKLSSERLPNVIHEEFAQQILDRSFPAGMDTSKINAFRRVQAFHKKLMPAIMADTSQLIKQIIKPLYLYLEIREHINDDRQLADITGRFVRETLSGPDIYRNRTGRYALMIYPILNSKPELKPQAEKLLETANAGLEKGLAKASENSTQNELTQRAWHRYLYAYMNVIKSEREPDSGKRKAFLKTAYDYSPDVIDRQHQWAYFYDMYIMFRKEKSSFREEYLQYLTAHSDQNNLLSTLLEIALQQPEYKERLKTAYLKINGPQADFPKFWMASVNNYAQTAPPISLSMLDKSRFSNSAAEGKWLLVDFWGTWCGPCRAEHPEMQKFYESSIKTNADKIALLTIACRDTEAKVTTYMTEKNFSFPVAMSDNKIEHTYKVPGYPTKLLITPAGKYIFVPSGNDWISFVKHYTDL</sequence>
<dbReference type="AlphaFoldDB" id="A0AAU8FMV7"/>
<dbReference type="GO" id="GO:0016209">
    <property type="term" value="F:antioxidant activity"/>
    <property type="evidence" value="ECO:0007669"/>
    <property type="project" value="InterPro"/>
</dbReference>
<evidence type="ECO:0000313" key="4">
    <source>
        <dbReference type="EMBL" id="XCH25857.1"/>
    </source>
</evidence>
<evidence type="ECO:0000256" key="2">
    <source>
        <dbReference type="SAM" id="SignalP"/>
    </source>
</evidence>
<organism evidence="4">
    <name type="scientific">Dyadobacter sp. 676</name>
    <dbReference type="NCBI Taxonomy" id="3088362"/>
    <lineage>
        <taxon>Bacteria</taxon>
        <taxon>Pseudomonadati</taxon>
        <taxon>Bacteroidota</taxon>
        <taxon>Cytophagia</taxon>
        <taxon>Cytophagales</taxon>
        <taxon>Spirosomataceae</taxon>
        <taxon>Dyadobacter</taxon>
    </lineage>
</organism>
<dbReference type="PROSITE" id="PS00194">
    <property type="entry name" value="THIOREDOXIN_1"/>
    <property type="match status" value="1"/>
</dbReference>
<evidence type="ECO:0000259" key="3">
    <source>
        <dbReference type="PROSITE" id="PS51352"/>
    </source>
</evidence>
<feature type="chain" id="PRO_5043908052" evidence="2">
    <location>
        <begin position="22"/>
        <end position="470"/>
    </location>
</feature>
<dbReference type="RefSeq" id="WP_353721154.1">
    <property type="nucleotide sequence ID" value="NZ_CP159289.1"/>
</dbReference>
<name>A0AAU8FMV7_9BACT</name>
<accession>A0AAU8FMV7</accession>
<dbReference type="PANTHER" id="PTHR42852:SF17">
    <property type="entry name" value="THIOREDOXIN-LIKE PROTEIN HI_1115"/>
    <property type="match status" value="1"/>
</dbReference>
<dbReference type="PROSITE" id="PS51352">
    <property type="entry name" value="THIOREDOXIN_2"/>
    <property type="match status" value="1"/>
</dbReference>
<dbReference type="CDD" id="cd02966">
    <property type="entry name" value="TlpA_like_family"/>
    <property type="match status" value="1"/>
</dbReference>
<keyword evidence="1" id="KW-0676">Redox-active center</keyword>
<dbReference type="InterPro" id="IPR013766">
    <property type="entry name" value="Thioredoxin_domain"/>
</dbReference>
<dbReference type="PANTHER" id="PTHR42852">
    <property type="entry name" value="THIOL:DISULFIDE INTERCHANGE PROTEIN DSBE"/>
    <property type="match status" value="1"/>
</dbReference>
<gene>
    <name evidence="4" type="ORF">ABV298_05445</name>
</gene>
<feature type="signal peptide" evidence="2">
    <location>
        <begin position="1"/>
        <end position="21"/>
    </location>
</feature>
<dbReference type="InterPro" id="IPR017937">
    <property type="entry name" value="Thioredoxin_CS"/>
</dbReference>
<dbReference type="InterPro" id="IPR000866">
    <property type="entry name" value="AhpC/TSA"/>
</dbReference>
<proteinExistence type="predicted"/>
<reference evidence="4" key="1">
    <citation type="submission" date="2024-06" db="EMBL/GenBank/DDBJ databases">
        <title>Sequencing and assembly of the genome of Dyadobacter sp. strain 676, a symbiont of Cyamopsis tetragonoloba.</title>
        <authorList>
            <person name="Guro P."/>
            <person name="Sazanova A."/>
            <person name="Kuznetsova I."/>
            <person name="Belimov A."/>
            <person name="Safronova V."/>
        </authorList>
    </citation>
    <scope>NUCLEOTIDE SEQUENCE</scope>
    <source>
        <strain evidence="4">676</strain>
    </source>
</reference>
<feature type="domain" description="Thioredoxin" evidence="3">
    <location>
        <begin position="333"/>
        <end position="470"/>
    </location>
</feature>
<keyword evidence="2" id="KW-0732">Signal</keyword>
<dbReference type="Pfam" id="PF00578">
    <property type="entry name" value="AhpC-TSA"/>
    <property type="match status" value="1"/>
</dbReference>
<dbReference type="EMBL" id="CP159289">
    <property type="protein sequence ID" value="XCH25857.1"/>
    <property type="molecule type" value="Genomic_DNA"/>
</dbReference>
<dbReference type="SUPFAM" id="SSF52833">
    <property type="entry name" value="Thioredoxin-like"/>
    <property type="match status" value="1"/>
</dbReference>
<dbReference type="InterPro" id="IPR036249">
    <property type="entry name" value="Thioredoxin-like_sf"/>
</dbReference>
<evidence type="ECO:0000256" key="1">
    <source>
        <dbReference type="ARBA" id="ARBA00023284"/>
    </source>
</evidence>
<dbReference type="Gene3D" id="3.40.30.10">
    <property type="entry name" value="Glutaredoxin"/>
    <property type="match status" value="1"/>
</dbReference>
<protein>
    <submittedName>
        <fullName evidence="4">TlpA disulfide reductase family protein</fullName>
    </submittedName>
</protein>